<dbReference type="AlphaFoldDB" id="A0A4Y9R0K2"/>
<accession>A0A4Y9R0K2</accession>
<evidence type="ECO:0000313" key="3">
    <source>
        <dbReference type="Proteomes" id="UP000298127"/>
    </source>
</evidence>
<dbReference type="Gene3D" id="3.40.50.1820">
    <property type="entry name" value="alpha/beta hydrolase"/>
    <property type="match status" value="1"/>
</dbReference>
<sequence length="366" mass="38862">MSGVLDGYEDWPAYVADARAERSTGESRLAAALGLVRPSAPPEVRIVGRFERDGLEYTELRWDSSFGPEATGWLVAPVAAEGAEASAIASERLPGVLALHAHGGQKVVGAEQLLDLGAASVDPEGSRAFRAQYHEGLAPAGELARRGFAVLVHDAFLWGSRRFAADRPRAASGTESAADSSAESAAADRRSVQVEHRVAKAAGLLGTSIAGTVLHDDLQALAVLAASDRVDSTRLGVFGFSGGGARAHLLAAEAPEVSAVVVSCMMTTFTALVPDRIDQHSWLLLTPGLSTVTDWPDIAGAVDGQRMLTQYCLQDHLFDVAGMRAAHAMLTERMPLYTGSFHQKGHVFDAAMQHEAWRFLEGGLRE</sequence>
<comment type="similarity">
    <text evidence="1">Belongs to the AB hydrolase superfamily.</text>
</comment>
<dbReference type="RefSeq" id="WP_135120844.1">
    <property type="nucleotide sequence ID" value="NZ_SPQZ01000004.1"/>
</dbReference>
<comment type="caution">
    <text evidence="2">The sequence shown here is derived from an EMBL/GenBank/DDBJ whole genome shotgun (WGS) entry which is preliminary data.</text>
</comment>
<dbReference type="EMBL" id="SPQZ01000004">
    <property type="protein sequence ID" value="TFV96886.1"/>
    <property type="molecule type" value="Genomic_DNA"/>
</dbReference>
<evidence type="ECO:0000313" key="2">
    <source>
        <dbReference type="EMBL" id="TFV96886.1"/>
    </source>
</evidence>
<protein>
    <submittedName>
        <fullName evidence="2">Acetylesterase</fullName>
    </submittedName>
</protein>
<keyword evidence="3" id="KW-1185">Reference proteome</keyword>
<dbReference type="PANTHER" id="PTHR22946">
    <property type="entry name" value="DIENELACTONE HYDROLASE DOMAIN-CONTAINING PROTEIN-RELATED"/>
    <property type="match status" value="1"/>
</dbReference>
<dbReference type="SUPFAM" id="SSF53474">
    <property type="entry name" value="alpha/beta-Hydrolases"/>
    <property type="match status" value="1"/>
</dbReference>
<proteinExistence type="inferred from homology"/>
<reference evidence="2 3" key="1">
    <citation type="journal article" date="2018" name="J. Microbiol.">
        <title>Leifsonia flava sp. nov., a novel actinobacterium isolated from the rhizosphere of Aquilegia viridiflora.</title>
        <authorList>
            <person name="Cai Y."/>
            <person name="Tao W.Z."/>
            <person name="Ma Y.J."/>
            <person name="Cheng J."/>
            <person name="Zhang M.Y."/>
            <person name="Zhang Y.X."/>
        </authorList>
    </citation>
    <scope>NUCLEOTIDE SEQUENCE [LARGE SCALE GENOMIC DNA]</scope>
    <source>
        <strain evidence="2 3">SYP-B2174</strain>
    </source>
</reference>
<dbReference type="Proteomes" id="UP000298127">
    <property type="component" value="Unassembled WGS sequence"/>
</dbReference>
<dbReference type="InterPro" id="IPR050261">
    <property type="entry name" value="FrsA_esterase"/>
</dbReference>
<dbReference type="PANTHER" id="PTHR22946:SF8">
    <property type="entry name" value="ACETYL XYLAN ESTERASE DOMAIN-CONTAINING PROTEIN"/>
    <property type="match status" value="1"/>
</dbReference>
<gene>
    <name evidence="2" type="ORF">E4M00_12535</name>
</gene>
<organism evidence="2 3">
    <name type="scientific">Orlajensenia leifsoniae</name>
    <dbReference type="NCBI Taxonomy" id="2561933"/>
    <lineage>
        <taxon>Bacteria</taxon>
        <taxon>Bacillati</taxon>
        <taxon>Actinomycetota</taxon>
        <taxon>Actinomycetes</taxon>
        <taxon>Micrococcales</taxon>
        <taxon>Microbacteriaceae</taxon>
        <taxon>Orlajensenia</taxon>
    </lineage>
</organism>
<name>A0A4Y9R0K2_9MICO</name>
<evidence type="ECO:0000256" key="1">
    <source>
        <dbReference type="ARBA" id="ARBA00008645"/>
    </source>
</evidence>
<dbReference type="InterPro" id="IPR029058">
    <property type="entry name" value="AB_hydrolase_fold"/>
</dbReference>